<reference evidence="1" key="1">
    <citation type="submission" date="2020-02" db="EMBL/GenBank/DDBJ databases">
        <authorList>
            <person name="Palmer J.M."/>
        </authorList>
    </citation>
    <scope>NUCLEOTIDE SEQUENCE</scope>
    <source>
        <strain evidence="1">EPUS1.4</strain>
        <tissue evidence="1">Thallus</tissue>
    </source>
</reference>
<evidence type="ECO:0000313" key="1">
    <source>
        <dbReference type="EMBL" id="KAF7506344.1"/>
    </source>
</evidence>
<gene>
    <name evidence="1" type="ORF">GJ744_011810</name>
</gene>
<proteinExistence type="predicted"/>
<dbReference type="AlphaFoldDB" id="A0A8H7AF80"/>
<organism evidence="1 2">
    <name type="scientific">Endocarpon pusillum</name>
    <dbReference type="NCBI Taxonomy" id="364733"/>
    <lineage>
        <taxon>Eukaryota</taxon>
        <taxon>Fungi</taxon>
        <taxon>Dikarya</taxon>
        <taxon>Ascomycota</taxon>
        <taxon>Pezizomycotina</taxon>
        <taxon>Eurotiomycetes</taxon>
        <taxon>Chaetothyriomycetidae</taxon>
        <taxon>Verrucariales</taxon>
        <taxon>Verrucariaceae</taxon>
        <taxon>Endocarpon</taxon>
    </lineage>
</organism>
<protein>
    <submittedName>
        <fullName evidence="1">Uncharacterized protein</fullName>
    </submittedName>
</protein>
<name>A0A8H7AF80_9EURO</name>
<accession>A0A8H7AF80</accession>
<keyword evidence="2" id="KW-1185">Reference proteome</keyword>
<evidence type="ECO:0000313" key="2">
    <source>
        <dbReference type="Proteomes" id="UP000606974"/>
    </source>
</evidence>
<dbReference type="EMBL" id="JAACFV010000088">
    <property type="protein sequence ID" value="KAF7506344.1"/>
    <property type="molecule type" value="Genomic_DNA"/>
</dbReference>
<comment type="caution">
    <text evidence="1">The sequence shown here is derived from an EMBL/GenBank/DDBJ whole genome shotgun (WGS) entry which is preliminary data.</text>
</comment>
<dbReference type="Proteomes" id="UP000606974">
    <property type="component" value="Unassembled WGS sequence"/>
</dbReference>
<sequence length="63" mass="7176">MCAEQFQTLETYQGLHPRLNDIQPSLKVWTNDRPKRVQGAISAAFIERQYHLCETVPSTSTAV</sequence>